<keyword evidence="3" id="KW-1185">Reference proteome</keyword>
<keyword evidence="1" id="KW-0812">Transmembrane</keyword>
<evidence type="ECO:0000313" key="3">
    <source>
        <dbReference type="Proteomes" id="UP000770717"/>
    </source>
</evidence>
<feature type="transmembrane region" description="Helical" evidence="1">
    <location>
        <begin position="39"/>
        <end position="57"/>
    </location>
</feature>
<accession>A0A8J6F1D5</accession>
<sequence length="83" mass="9751">MWKSVPHIGCWFKSQPLICYCISQQFLCANLSLYLPFQFMSFLPCISIFYDLVYCYFPQIVRFTSKLHVGFCAAGFCGHRFKI</sequence>
<evidence type="ECO:0000313" key="2">
    <source>
        <dbReference type="EMBL" id="KAG9478795.1"/>
    </source>
</evidence>
<gene>
    <name evidence="2" type="ORF">GDO78_012448</name>
</gene>
<proteinExistence type="predicted"/>
<organism evidence="2 3">
    <name type="scientific">Eleutherodactylus coqui</name>
    <name type="common">Puerto Rican coqui</name>
    <dbReference type="NCBI Taxonomy" id="57060"/>
    <lineage>
        <taxon>Eukaryota</taxon>
        <taxon>Metazoa</taxon>
        <taxon>Chordata</taxon>
        <taxon>Craniata</taxon>
        <taxon>Vertebrata</taxon>
        <taxon>Euteleostomi</taxon>
        <taxon>Amphibia</taxon>
        <taxon>Batrachia</taxon>
        <taxon>Anura</taxon>
        <taxon>Neobatrachia</taxon>
        <taxon>Hyloidea</taxon>
        <taxon>Eleutherodactylidae</taxon>
        <taxon>Eleutherodactylinae</taxon>
        <taxon>Eleutherodactylus</taxon>
        <taxon>Eleutherodactylus</taxon>
    </lineage>
</organism>
<dbReference type="Proteomes" id="UP000770717">
    <property type="component" value="Unassembled WGS sequence"/>
</dbReference>
<protein>
    <submittedName>
        <fullName evidence="2">Uncharacterized protein</fullName>
    </submittedName>
</protein>
<evidence type="ECO:0000256" key="1">
    <source>
        <dbReference type="SAM" id="Phobius"/>
    </source>
</evidence>
<keyword evidence="1" id="KW-1133">Transmembrane helix</keyword>
<keyword evidence="1" id="KW-0472">Membrane</keyword>
<dbReference type="AlphaFoldDB" id="A0A8J6F1D5"/>
<comment type="caution">
    <text evidence="2">The sequence shown here is derived from an EMBL/GenBank/DDBJ whole genome shotgun (WGS) entry which is preliminary data.</text>
</comment>
<name>A0A8J6F1D5_ELECQ</name>
<dbReference type="EMBL" id="WNTK01000008">
    <property type="protein sequence ID" value="KAG9478795.1"/>
    <property type="molecule type" value="Genomic_DNA"/>
</dbReference>
<reference evidence="2" key="1">
    <citation type="thesis" date="2020" institute="ProQuest LLC" country="789 East Eisenhower Parkway, Ann Arbor, MI, USA">
        <title>Comparative Genomics and Chromosome Evolution.</title>
        <authorList>
            <person name="Mudd A.B."/>
        </authorList>
    </citation>
    <scope>NUCLEOTIDE SEQUENCE</scope>
    <source>
        <strain evidence="2">HN-11 Male</strain>
        <tissue evidence="2">Kidney and liver</tissue>
    </source>
</reference>